<dbReference type="Pfam" id="PF02674">
    <property type="entry name" value="Colicin_V"/>
    <property type="match status" value="1"/>
</dbReference>
<evidence type="ECO:0000256" key="4">
    <source>
        <dbReference type="ARBA" id="ARBA00023136"/>
    </source>
</evidence>
<evidence type="ECO:0000256" key="3">
    <source>
        <dbReference type="ARBA" id="ARBA00022989"/>
    </source>
</evidence>
<feature type="transmembrane region" description="Helical" evidence="5">
    <location>
        <begin position="31"/>
        <end position="49"/>
    </location>
</feature>
<evidence type="ECO:0000313" key="6">
    <source>
        <dbReference type="EMBL" id="MBC8318190.1"/>
    </source>
</evidence>
<dbReference type="EMBL" id="JACNJZ010000138">
    <property type="protein sequence ID" value="MBC8318190.1"/>
    <property type="molecule type" value="Genomic_DNA"/>
</dbReference>
<dbReference type="AlphaFoldDB" id="A0A8J6NF44"/>
<reference evidence="6 7" key="1">
    <citation type="submission" date="2020-08" db="EMBL/GenBank/DDBJ databases">
        <title>Bridging the membrane lipid divide: bacteria of the FCB group superphylum have the potential to synthesize archaeal ether lipids.</title>
        <authorList>
            <person name="Villanueva L."/>
            <person name="Von Meijenfeldt F.A.B."/>
            <person name="Westbye A.B."/>
            <person name="Yadav S."/>
            <person name="Hopmans E.C."/>
            <person name="Dutilh B.E."/>
            <person name="Sinninghe Damste J.S."/>
        </authorList>
    </citation>
    <scope>NUCLEOTIDE SEQUENCE [LARGE SCALE GENOMIC DNA]</scope>
    <source>
        <strain evidence="6">NIOZ-UU47</strain>
    </source>
</reference>
<evidence type="ECO:0000256" key="1">
    <source>
        <dbReference type="ARBA" id="ARBA00004141"/>
    </source>
</evidence>
<name>A0A8J6NF44_9BACT</name>
<dbReference type="GO" id="GO:0016020">
    <property type="term" value="C:membrane"/>
    <property type="evidence" value="ECO:0007669"/>
    <property type="project" value="UniProtKB-SubCell"/>
</dbReference>
<comment type="caution">
    <text evidence="6">The sequence shown here is derived from an EMBL/GenBank/DDBJ whole genome shotgun (WGS) entry which is preliminary data.</text>
</comment>
<dbReference type="PANTHER" id="PTHR37306">
    <property type="entry name" value="COLICIN V PRODUCTION PROTEIN"/>
    <property type="match status" value="1"/>
</dbReference>
<organism evidence="6 7">
    <name type="scientific">Candidatus Desulfobia pelagia</name>
    <dbReference type="NCBI Taxonomy" id="2841692"/>
    <lineage>
        <taxon>Bacteria</taxon>
        <taxon>Pseudomonadati</taxon>
        <taxon>Thermodesulfobacteriota</taxon>
        <taxon>Desulfobulbia</taxon>
        <taxon>Desulfobulbales</taxon>
        <taxon>Desulfobulbaceae</taxon>
        <taxon>Candidatus Desulfobia</taxon>
    </lineage>
</organism>
<evidence type="ECO:0000256" key="2">
    <source>
        <dbReference type="ARBA" id="ARBA00022692"/>
    </source>
</evidence>
<dbReference type="GO" id="GO:0009403">
    <property type="term" value="P:toxin biosynthetic process"/>
    <property type="evidence" value="ECO:0007669"/>
    <property type="project" value="InterPro"/>
</dbReference>
<dbReference type="PANTHER" id="PTHR37306:SF1">
    <property type="entry name" value="COLICIN V PRODUCTION PROTEIN"/>
    <property type="match status" value="1"/>
</dbReference>
<evidence type="ECO:0000256" key="5">
    <source>
        <dbReference type="SAM" id="Phobius"/>
    </source>
</evidence>
<keyword evidence="2 5" id="KW-0812">Transmembrane</keyword>
<gene>
    <name evidence="6" type="ORF">H8E41_09810</name>
</gene>
<comment type="subcellular location">
    <subcellularLocation>
        <location evidence="1">Membrane</location>
        <topology evidence="1">Multi-pass membrane protein</topology>
    </subcellularLocation>
</comment>
<sequence>MSTLDGLVVIILAIFFIRGIWVGFIRQIASILSLVLGFIVAGRYYGEYAHLMSPYIQNKQVGFLVSYLLIFILVFCAVIISGLVLKKVMNLSLLGWFDKSVGALFGVGKGVCISCLVFMGAATFISGSSPFFTRSLFYPYLDQASQLLVSFVKEKELRTDLLPQPPAISEFFSSTVKPGKAPGRNSE</sequence>
<protein>
    <submittedName>
        <fullName evidence="6">CvpA family protein</fullName>
    </submittedName>
</protein>
<feature type="transmembrane region" description="Helical" evidence="5">
    <location>
        <begin position="104"/>
        <end position="125"/>
    </location>
</feature>
<dbReference type="Proteomes" id="UP000614424">
    <property type="component" value="Unassembled WGS sequence"/>
</dbReference>
<keyword evidence="3 5" id="KW-1133">Transmembrane helix</keyword>
<proteinExistence type="predicted"/>
<dbReference type="InterPro" id="IPR003825">
    <property type="entry name" value="Colicin-V_CvpA"/>
</dbReference>
<accession>A0A8J6NF44</accession>
<feature type="transmembrane region" description="Helical" evidence="5">
    <location>
        <begin position="61"/>
        <end position="84"/>
    </location>
</feature>
<evidence type="ECO:0000313" key="7">
    <source>
        <dbReference type="Proteomes" id="UP000614424"/>
    </source>
</evidence>
<keyword evidence="4 5" id="KW-0472">Membrane</keyword>